<dbReference type="Gene3D" id="1.10.1740.10">
    <property type="match status" value="1"/>
</dbReference>
<dbReference type="InterPro" id="IPR052704">
    <property type="entry name" value="ECF_Sigma-70_Domain"/>
</dbReference>
<evidence type="ECO:0000259" key="6">
    <source>
        <dbReference type="Pfam" id="PF04542"/>
    </source>
</evidence>
<dbReference type="SUPFAM" id="SSF88659">
    <property type="entry name" value="Sigma3 and sigma4 domains of RNA polymerase sigma factors"/>
    <property type="match status" value="1"/>
</dbReference>
<dbReference type="InterPro" id="IPR007627">
    <property type="entry name" value="RNA_pol_sigma70_r2"/>
</dbReference>
<comment type="caution">
    <text evidence="9">The sequence shown here is derived from an EMBL/GenBank/DDBJ whole genome shotgun (WGS) entry which is preliminary data.</text>
</comment>
<feature type="domain" description="RNA polymerase sigma factor 70 region 4 type 2" evidence="7">
    <location>
        <begin position="107"/>
        <end position="157"/>
    </location>
</feature>
<reference evidence="9 10" key="1">
    <citation type="journal article" date="2019" name="Int. J. Syst. Evol. Microbiol.">
        <title>The Global Catalogue of Microorganisms (GCM) 10K type strain sequencing project: providing services to taxonomists for standard genome sequencing and annotation.</title>
        <authorList>
            <consortium name="The Broad Institute Genomics Platform"/>
            <consortium name="The Broad Institute Genome Sequencing Center for Infectious Disease"/>
            <person name="Wu L."/>
            <person name="Ma J."/>
        </authorList>
    </citation>
    <scope>NUCLEOTIDE SEQUENCE [LARGE SCALE GENOMIC DNA]</scope>
    <source>
        <strain evidence="9 10">JCM 16009</strain>
    </source>
</reference>
<evidence type="ECO:0000259" key="7">
    <source>
        <dbReference type="Pfam" id="PF08281"/>
    </source>
</evidence>
<dbReference type="PANTHER" id="PTHR30173:SF36">
    <property type="entry name" value="ECF RNA POLYMERASE SIGMA FACTOR SIGJ"/>
    <property type="match status" value="1"/>
</dbReference>
<dbReference type="InterPro" id="IPR013249">
    <property type="entry name" value="RNA_pol_sigma70_r4_t2"/>
</dbReference>
<evidence type="ECO:0000313" key="10">
    <source>
        <dbReference type="Proteomes" id="UP001500449"/>
    </source>
</evidence>
<dbReference type="SUPFAM" id="SSF88946">
    <property type="entry name" value="Sigma2 domain of RNA polymerase sigma factors"/>
    <property type="match status" value="1"/>
</dbReference>
<dbReference type="Pfam" id="PF08281">
    <property type="entry name" value="Sigma70_r4_2"/>
    <property type="match status" value="1"/>
</dbReference>
<dbReference type="Pfam" id="PF12680">
    <property type="entry name" value="SnoaL_2"/>
    <property type="match status" value="1"/>
</dbReference>
<name>A0ABN2NDQ2_9PSEU</name>
<evidence type="ECO:0000256" key="2">
    <source>
        <dbReference type="ARBA" id="ARBA00011344"/>
    </source>
</evidence>
<keyword evidence="10" id="KW-1185">Reference proteome</keyword>
<dbReference type="InterPro" id="IPR014284">
    <property type="entry name" value="RNA_pol_sigma-70_dom"/>
</dbReference>
<evidence type="ECO:0000256" key="5">
    <source>
        <dbReference type="ARBA" id="ARBA00023163"/>
    </source>
</evidence>
<protein>
    <submittedName>
        <fullName evidence="9">Sigma-70 family RNA polymerase sigma factor</fullName>
    </submittedName>
</protein>
<feature type="domain" description="SnoaL-like" evidence="8">
    <location>
        <begin position="177"/>
        <end position="255"/>
    </location>
</feature>
<dbReference type="SUPFAM" id="SSF54427">
    <property type="entry name" value="NTF2-like"/>
    <property type="match status" value="1"/>
</dbReference>
<feature type="domain" description="RNA polymerase sigma-70 region 2" evidence="6">
    <location>
        <begin position="8"/>
        <end position="70"/>
    </location>
</feature>
<dbReference type="InterPro" id="IPR036388">
    <property type="entry name" value="WH-like_DNA-bd_sf"/>
</dbReference>
<dbReference type="PANTHER" id="PTHR30173">
    <property type="entry name" value="SIGMA 19 FACTOR"/>
    <property type="match status" value="1"/>
</dbReference>
<proteinExistence type="inferred from homology"/>
<accession>A0ABN2NDQ2</accession>
<keyword evidence="5" id="KW-0804">Transcription</keyword>
<comment type="subunit">
    <text evidence="2">Interacts transiently with the RNA polymerase catalytic core formed by RpoA, RpoB, RpoC and RpoZ (2 alpha, 1 beta, 1 beta' and 1 omega subunit) to form the RNA polymerase holoenzyme that can initiate transcription.</text>
</comment>
<dbReference type="Gene3D" id="1.10.10.10">
    <property type="entry name" value="Winged helix-like DNA-binding domain superfamily/Winged helix DNA-binding domain"/>
    <property type="match status" value="1"/>
</dbReference>
<evidence type="ECO:0000259" key="8">
    <source>
        <dbReference type="Pfam" id="PF12680"/>
    </source>
</evidence>
<sequence>MSADPAVFDALRPHLLRVGYRVTGSLADAEDAVQDAWLRWSVHADEVRDPKAWLTTVVARIGLDRLTSAAARRESYVGPWLPEPLVTTPEDDGPLARVVRGEDVRLAALLVLETLSPAQRVALVLHDALDTPFVRIAEVLGCSEEAARAHASRARRKVGEAALPARVPAAAEQAVLAAFAEAMARGDWPAVVRLLHPDVVFTGDGGGIAPNALRPVAGADRVARLLAGLMDRYGPELDPATWRPVLVNGEPGFTTPATASLPASAGAFTVGPGPDGRFVVTAVWHVGNPEKLHVWW</sequence>
<comment type="similarity">
    <text evidence="1">Belongs to the sigma-70 factor family. ECF subfamily.</text>
</comment>
<evidence type="ECO:0000256" key="1">
    <source>
        <dbReference type="ARBA" id="ARBA00010641"/>
    </source>
</evidence>
<dbReference type="InterPro" id="IPR013324">
    <property type="entry name" value="RNA_pol_sigma_r3/r4-like"/>
</dbReference>
<organism evidence="9 10">
    <name type="scientific">Pseudonocardia ailaonensis</name>
    <dbReference type="NCBI Taxonomy" id="367279"/>
    <lineage>
        <taxon>Bacteria</taxon>
        <taxon>Bacillati</taxon>
        <taxon>Actinomycetota</taxon>
        <taxon>Actinomycetes</taxon>
        <taxon>Pseudonocardiales</taxon>
        <taxon>Pseudonocardiaceae</taxon>
        <taxon>Pseudonocardia</taxon>
    </lineage>
</organism>
<dbReference type="Pfam" id="PF04542">
    <property type="entry name" value="Sigma70_r2"/>
    <property type="match status" value="1"/>
</dbReference>
<keyword evidence="3" id="KW-0805">Transcription regulation</keyword>
<keyword evidence="4" id="KW-0731">Sigma factor</keyword>
<evidence type="ECO:0000256" key="4">
    <source>
        <dbReference type="ARBA" id="ARBA00023082"/>
    </source>
</evidence>
<dbReference type="Proteomes" id="UP001500449">
    <property type="component" value="Unassembled WGS sequence"/>
</dbReference>
<dbReference type="InterPro" id="IPR013325">
    <property type="entry name" value="RNA_pol_sigma_r2"/>
</dbReference>
<dbReference type="Gene3D" id="3.10.450.50">
    <property type="match status" value="1"/>
</dbReference>
<gene>
    <name evidence="9" type="ORF">GCM10009836_51250</name>
</gene>
<evidence type="ECO:0000256" key="3">
    <source>
        <dbReference type="ARBA" id="ARBA00023015"/>
    </source>
</evidence>
<dbReference type="InterPro" id="IPR037401">
    <property type="entry name" value="SnoaL-like"/>
</dbReference>
<dbReference type="NCBIfam" id="NF007214">
    <property type="entry name" value="PRK09636.1"/>
    <property type="match status" value="1"/>
</dbReference>
<dbReference type="RefSeq" id="WP_344422162.1">
    <property type="nucleotide sequence ID" value="NZ_BAAAQK010000019.1"/>
</dbReference>
<dbReference type="EMBL" id="BAAAQK010000019">
    <property type="protein sequence ID" value="GAA1864645.1"/>
    <property type="molecule type" value="Genomic_DNA"/>
</dbReference>
<dbReference type="InterPro" id="IPR032710">
    <property type="entry name" value="NTF2-like_dom_sf"/>
</dbReference>
<evidence type="ECO:0000313" key="9">
    <source>
        <dbReference type="EMBL" id="GAA1864645.1"/>
    </source>
</evidence>
<dbReference type="NCBIfam" id="TIGR02937">
    <property type="entry name" value="sigma70-ECF"/>
    <property type="match status" value="1"/>
</dbReference>